<evidence type="ECO:0000256" key="5">
    <source>
        <dbReference type="ARBA" id="ARBA00022840"/>
    </source>
</evidence>
<dbReference type="GO" id="GO:0032267">
    <property type="term" value="F:tRNA(Ile)-lysidine synthase activity"/>
    <property type="evidence" value="ECO:0007669"/>
    <property type="project" value="UniProtKB-EC"/>
</dbReference>
<feature type="compositionally biased region" description="Basic and acidic residues" evidence="8">
    <location>
        <begin position="220"/>
        <end position="247"/>
    </location>
</feature>
<reference evidence="11 12" key="1">
    <citation type="submission" date="2011-11" db="EMBL/GenBank/DDBJ databases">
        <title>Whole genome shotgun sequence of Gordonia amarae NBRC 15530.</title>
        <authorList>
            <person name="Takarada H."/>
            <person name="Hosoyama A."/>
            <person name="Tsuchikane K."/>
            <person name="Katsumata H."/>
            <person name="Yamazaki S."/>
            <person name="Fujita N."/>
        </authorList>
    </citation>
    <scope>NUCLEOTIDE SEQUENCE [LARGE SCALE GENOMIC DNA]</scope>
    <source>
        <strain evidence="11 12">NBRC 15530</strain>
    </source>
</reference>
<keyword evidence="12" id="KW-1185">Reference proteome</keyword>
<dbReference type="STRING" id="1075090.GOAMR_72_00160"/>
<feature type="region of interest" description="Disordered" evidence="8">
    <location>
        <begin position="218"/>
        <end position="268"/>
    </location>
</feature>
<evidence type="ECO:0000256" key="6">
    <source>
        <dbReference type="ARBA" id="ARBA00048539"/>
    </source>
</evidence>
<comment type="similarity">
    <text evidence="7">Belongs to the tRNA(Ile)-lysidine synthase family.</text>
</comment>
<organism evidence="11 12">
    <name type="scientific">Gordonia amarae NBRC 15530</name>
    <dbReference type="NCBI Taxonomy" id="1075090"/>
    <lineage>
        <taxon>Bacteria</taxon>
        <taxon>Bacillati</taxon>
        <taxon>Actinomycetota</taxon>
        <taxon>Actinomycetes</taxon>
        <taxon>Mycobacteriales</taxon>
        <taxon>Gordoniaceae</taxon>
        <taxon>Gordonia</taxon>
    </lineage>
</organism>
<evidence type="ECO:0000259" key="9">
    <source>
        <dbReference type="Pfam" id="PF01171"/>
    </source>
</evidence>
<accession>G7GW01</accession>
<evidence type="ECO:0000259" key="10">
    <source>
        <dbReference type="Pfam" id="PF09179"/>
    </source>
</evidence>
<dbReference type="GO" id="GO:0006400">
    <property type="term" value="P:tRNA modification"/>
    <property type="evidence" value="ECO:0007669"/>
    <property type="project" value="UniProtKB-UniRule"/>
</dbReference>
<evidence type="ECO:0000256" key="8">
    <source>
        <dbReference type="SAM" id="MobiDB-lite"/>
    </source>
</evidence>
<dbReference type="NCBIfam" id="TIGR02432">
    <property type="entry name" value="lysidine_TilS_N"/>
    <property type="match status" value="1"/>
</dbReference>
<dbReference type="eggNOG" id="COG0037">
    <property type="taxonomic scope" value="Bacteria"/>
</dbReference>
<dbReference type="SUPFAM" id="SSF82829">
    <property type="entry name" value="MesJ substrate recognition domain-like"/>
    <property type="match status" value="1"/>
</dbReference>
<dbReference type="Gene3D" id="3.40.50.620">
    <property type="entry name" value="HUPs"/>
    <property type="match status" value="1"/>
</dbReference>
<comment type="function">
    <text evidence="7">Ligates lysine onto the cytidine present at position 34 of the AUA codon-specific tRNA(Ile) that contains the anticodon CAU, in an ATP-dependent manner. Cytidine is converted to lysidine, thus changing the amino acid specificity of the tRNA from methionine to isoleucine.</text>
</comment>
<dbReference type="InterPro" id="IPR012094">
    <property type="entry name" value="tRNA_Ile_lys_synt"/>
</dbReference>
<feature type="domain" description="tRNA(Ile)-lysidine/2-thiocytidine synthase N-terminal" evidence="9">
    <location>
        <begin position="3"/>
        <end position="169"/>
    </location>
</feature>
<dbReference type="InterPro" id="IPR012795">
    <property type="entry name" value="tRNA_Ile_lys_synt_N"/>
</dbReference>
<evidence type="ECO:0000256" key="7">
    <source>
        <dbReference type="HAMAP-Rule" id="MF_01161"/>
    </source>
</evidence>
<evidence type="ECO:0000256" key="2">
    <source>
        <dbReference type="ARBA" id="ARBA00022598"/>
    </source>
</evidence>
<dbReference type="AlphaFoldDB" id="G7GW01"/>
<feature type="domain" description="tRNA(Ile)-lysidine synthase substrate-binding" evidence="10">
    <location>
        <begin position="265"/>
        <end position="327"/>
    </location>
</feature>
<keyword evidence="2 7" id="KW-0436">Ligase</keyword>
<dbReference type="InterPro" id="IPR015262">
    <property type="entry name" value="tRNA_Ile_lys_synt_subst-bd"/>
</dbReference>
<dbReference type="RefSeq" id="WP_005193087.1">
    <property type="nucleotide sequence ID" value="NZ_BAED01000072.1"/>
</dbReference>
<protein>
    <recommendedName>
        <fullName evidence="7">tRNA(Ile)-lysidine synthase</fullName>
        <ecNumber evidence="7">6.3.4.19</ecNumber>
    </recommendedName>
    <alternativeName>
        <fullName evidence="7">tRNA(Ile)-2-lysyl-cytidine synthase</fullName>
    </alternativeName>
    <alternativeName>
        <fullName evidence="7">tRNA(Ile)-lysidine synthetase</fullName>
    </alternativeName>
</protein>
<proteinExistence type="inferred from homology"/>
<comment type="domain">
    <text evidence="7">The N-terminal region contains the highly conserved SGGXDS motif, predicted to be a P-loop motif involved in ATP binding.</text>
</comment>
<keyword evidence="5 7" id="KW-0067">ATP-binding</keyword>
<dbReference type="GO" id="GO:0005524">
    <property type="term" value="F:ATP binding"/>
    <property type="evidence" value="ECO:0007669"/>
    <property type="project" value="UniProtKB-UniRule"/>
</dbReference>
<evidence type="ECO:0000256" key="1">
    <source>
        <dbReference type="ARBA" id="ARBA00022490"/>
    </source>
</evidence>
<comment type="caution">
    <text evidence="11">The sequence shown here is derived from an EMBL/GenBank/DDBJ whole genome shotgun (WGS) entry which is preliminary data.</text>
</comment>
<dbReference type="InterPro" id="IPR014729">
    <property type="entry name" value="Rossmann-like_a/b/a_fold"/>
</dbReference>
<dbReference type="CDD" id="cd01992">
    <property type="entry name" value="TilS_N"/>
    <property type="match status" value="1"/>
</dbReference>
<evidence type="ECO:0000256" key="3">
    <source>
        <dbReference type="ARBA" id="ARBA00022694"/>
    </source>
</evidence>
<evidence type="ECO:0000313" key="11">
    <source>
        <dbReference type="EMBL" id="GAB07776.1"/>
    </source>
</evidence>
<evidence type="ECO:0000256" key="4">
    <source>
        <dbReference type="ARBA" id="ARBA00022741"/>
    </source>
</evidence>
<dbReference type="Pfam" id="PF01171">
    <property type="entry name" value="ATP_bind_3"/>
    <property type="match status" value="1"/>
</dbReference>
<keyword evidence="1 7" id="KW-0963">Cytoplasm</keyword>
<dbReference type="EC" id="6.3.4.19" evidence="7"/>
<dbReference type="Proteomes" id="UP000006023">
    <property type="component" value="Unassembled WGS sequence"/>
</dbReference>
<keyword evidence="3 7" id="KW-0819">tRNA processing</keyword>
<comment type="subcellular location">
    <subcellularLocation>
        <location evidence="7">Cytoplasm</location>
    </subcellularLocation>
</comment>
<feature type="binding site" evidence="7">
    <location>
        <begin position="8"/>
        <end position="13"/>
    </location>
    <ligand>
        <name>ATP</name>
        <dbReference type="ChEBI" id="CHEBI:30616"/>
    </ligand>
</feature>
<keyword evidence="4 7" id="KW-0547">Nucleotide-binding</keyword>
<name>G7GW01_9ACTN</name>
<dbReference type="PANTHER" id="PTHR43033:SF1">
    <property type="entry name" value="TRNA(ILE)-LYSIDINE SYNTHASE-RELATED"/>
    <property type="match status" value="1"/>
</dbReference>
<comment type="catalytic activity">
    <reaction evidence="6 7">
        <text>cytidine(34) in tRNA(Ile2) + L-lysine + ATP = lysidine(34) in tRNA(Ile2) + AMP + diphosphate + H(+)</text>
        <dbReference type="Rhea" id="RHEA:43744"/>
        <dbReference type="Rhea" id="RHEA-COMP:10625"/>
        <dbReference type="Rhea" id="RHEA-COMP:10670"/>
        <dbReference type="ChEBI" id="CHEBI:15378"/>
        <dbReference type="ChEBI" id="CHEBI:30616"/>
        <dbReference type="ChEBI" id="CHEBI:32551"/>
        <dbReference type="ChEBI" id="CHEBI:33019"/>
        <dbReference type="ChEBI" id="CHEBI:82748"/>
        <dbReference type="ChEBI" id="CHEBI:83665"/>
        <dbReference type="ChEBI" id="CHEBI:456215"/>
        <dbReference type="EC" id="6.3.4.19"/>
    </reaction>
</comment>
<dbReference type="Pfam" id="PF09179">
    <property type="entry name" value="TilS"/>
    <property type="match status" value="1"/>
</dbReference>
<dbReference type="SUPFAM" id="SSF52402">
    <property type="entry name" value="Adenine nucleotide alpha hydrolases-like"/>
    <property type="match status" value="1"/>
</dbReference>
<dbReference type="GO" id="GO:0005737">
    <property type="term" value="C:cytoplasm"/>
    <property type="evidence" value="ECO:0007669"/>
    <property type="project" value="UniProtKB-SubCell"/>
</dbReference>
<evidence type="ECO:0000313" key="12">
    <source>
        <dbReference type="Proteomes" id="UP000006023"/>
    </source>
</evidence>
<dbReference type="PANTHER" id="PTHR43033">
    <property type="entry name" value="TRNA(ILE)-LYSIDINE SYNTHASE-RELATED"/>
    <property type="match status" value="1"/>
</dbReference>
<dbReference type="EMBL" id="BAED01000072">
    <property type="protein sequence ID" value="GAB07776.1"/>
    <property type="molecule type" value="Genomic_DNA"/>
</dbReference>
<sequence>MAICVALSGGPDSLALLACAVRAGLTVHAIVVDHNLQPGSADTAARAADQAIALGATAEVVSVTVDGPGGMEAAARSTRYDALDRARAGRPVLLGHTMDDQAETVLLGLARGSGARSLAGMREWNDPWGRPLLGLRRTDTRGACAELGLDTFDDPHNHDPRFTRVRLRTEALPLLDDVLHGGVVPALARTASSLQDDNDALDALATAAYATVATTPRATNHLDARGRSDEGPANHLDPRGRSDEGARVTRGPATLGSQPDPTPTLDARTLATYPPAIRRRIIRLWLHDCGATDPTHPVITAVDALAADWHGQGGVAIGGDPRHRLEVVRTAGLLTLQRTPR</sequence>
<gene>
    <name evidence="7 11" type="primary">tilS</name>
    <name evidence="11" type="ORF">GOAMR_72_00160</name>
</gene>
<dbReference type="InterPro" id="IPR011063">
    <property type="entry name" value="TilS/TtcA_N"/>
</dbReference>
<dbReference type="HAMAP" id="MF_01161">
    <property type="entry name" value="tRNA_Ile_lys_synt"/>
    <property type="match status" value="1"/>
</dbReference>